<dbReference type="Gene3D" id="2.60.120.310">
    <property type="entry name" value="Copper type II, ascorbate-dependent monooxygenase, N-terminal domain"/>
    <property type="match status" value="1"/>
</dbReference>
<evidence type="ECO:0000313" key="2">
    <source>
        <dbReference type="EMBL" id="JAA55832.1"/>
    </source>
</evidence>
<dbReference type="InterPro" id="IPR008977">
    <property type="entry name" value="PHM/PNGase_F_dom_sf"/>
</dbReference>
<organism evidence="2">
    <name type="scientific">Rhipicephalus pulchellus</name>
    <name type="common">Yellow backed tick</name>
    <name type="synonym">Dermacentor pulchellus</name>
    <dbReference type="NCBI Taxonomy" id="72859"/>
    <lineage>
        <taxon>Eukaryota</taxon>
        <taxon>Metazoa</taxon>
        <taxon>Ecdysozoa</taxon>
        <taxon>Arthropoda</taxon>
        <taxon>Chelicerata</taxon>
        <taxon>Arachnida</taxon>
        <taxon>Acari</taxon>
        <taxon>Parasitiformes</taxon>
        <taxon>Ixodida</taxon>
        <taxon>Ixodoidea</taxon>
        <taxon>Ixodidae</taxon>
        <taxon>Rhipicephalinae</taxon>
        <taxon>Rhipicephalus</taxon>
        <taxon>Rhipicephalus</taxon>
    </lineage>
</organism>
<keyword evidence="1" id="KW-1133">Transmembrane helix</keyword>
<evidence type="ECO:0000256" key="1">
    <source>
        <dbReference type="SAM" id="Phobius"/>
    </source>
</evidence>
<dbReference type="GO" id="GO:0016715">
    <property type="term" value="F:oxidoreductase activity, acting on paired donors, with incorporation or reduction of molecular oxygen, reduced ascorbate as one donor, and incorporation of one atom of oxygen"/>
    <property type="evidence" value="ECO:0007669"/>
    <property type="project" value="InterPro"/>
</dbReference>
<sequence>MGARLWSFLGGYWLLVLLVGLQFAPLSEGLWRRGEPPHNRQNRLRTLLRMPGVQPTQPDDYYCTAYNLSYEEAYIVNFKPKPNHSTASHMLLIGCGNVFRKDHLHPGSWSVSLSHITCLICM</sequence>
<reference evidence="2" key="2">
    <citation type="journal article" date="2015" name="J. Proteomics">
        <title>Sexual differences in the sialomes of the zebra tick, Rhipicephalus pulchellus.</title>
        <authorList>
            <person name="Tan A.W."/>
            <person name="Francischetti I.M."/>
            <person name="Slovak M."/>
            <person name="Kini R.M."/>
            <person name="Ribeiro J.M."/>
        </authorList>
    </citation>
    <scope>NUCLEOTIDE SEQUENCE</scope>
    <source>
        <tissue evidence="2">Salivary gland</tissue>
    </source>
</reference>
<dbReference type="SUPFAM" id="SSF49742">
    <property type="entry name" value="PHM/PNGase F"/>
    <property type="match status" value="1"/>
</dbReference>
<keyword evidence="1" id="KW-0812">Transmembrane</keyword>
<dbReference type="GO" id="GO:0005507">
    <property type="term" value="F:copper ion binding"/>
    <property type="evidence" value="ECO:0007669"/>
    <property type="project" value="InterPro"/>
</dbReference>
<protein>
    <submittedName>
        <fullName evidence="2">Putative secreted protein</fullName>
    </submittedName>
</protein>
<reference evidence="2" key="1">
    <citation type="submission" date="2012-11" db="EMBL/GenBank/DDBJ databases">
        <authorList>
            <person name="Lucero-Rivera Y.E."/>
            <person name="Tovar-Ramirez D."/>
        </authorList>
    </citation>
    <scope>NUCLEOTIDE SEQUENCE</scope>
    <source>
        <tissue evidence="2">Salivary gland</tissue>
    </source>
</reference>
<accession>L7LW44</accession>
<name>L7LW44_RHIPC</name>
<proteinExistence type="evidence at transcript level"/>
<dbReference type="InterPro" id="IPR036939">
    <property type="entry name" value="Cu2_ascorb_mOase_N_sf"/>
</dbReference>
<dbReference type="EMBL" id="GACK01009202">
    <property type="protein sequence ID" value="JAA55832.1"/>
    <property type="molecule type" value="mRNA"/>
</dbReference>
<keyword evidence="1" id="KW-0472">Membrane</keyword>
<feature type="transmembrane region" description="Helical" evidence="1">
    <location>
        <begin position="12"/>
        <end position="31"/>
    </location>
</feature>
<dbReference type="AlphaFoldDB" id="L7LW44"/>